<dbReference type="InParanoid" id="G8Y7U6"/>
<feature type="compositionally biased region" description="Low complexity" evidence="5">
    <location>
        <begin position="718"/>
        <end position="733"/>
    </location>
</feature>
<feature type="compositionally biased region" description="Polar residues" evidence="5">
    <location>
        <begin position="357"/>
        <end position="367"/>
    </location>
</feature>
<evidence type="ECO:0000256" key="5">
    <source>
        <dbReference type="SAM" id="MobiDB-lite"/>
    </source>
</evidence>
<keyword evidence="9" id="KW-1185">Reference proteome</keyword>
<dbReference type="AlphaFoldDB" id="G8Y7U6"/>
<evidence type="ECO:0000313" key="8">
    <source>
        <dbReference type="EMBL" id="CCE84676.1"/>
    </source>
</evidence>
<dbReference type="Pfam" id="PF10033">
    <property type="entry name" value="ATG13"/>
    <property type="match status" value="1"/>
</dbReference>
<feature type="compositionally biased region" description="Low complexity" evidence="5">
    <location>
        <begin position="442"/>
        <end position="453"/>
    </location>
</feature>
<feature type="region of interest" description="Disordered" evidence="5">
    <location>
        <begin position="296"/>
        <end position="320"/>
    </location>
</feature>
<feature type="region of interest" description="Disordered" evidence="5">
    <location>
        <begin position="596"/>
        <end position="756"/>
    </location>
</feature>
<feature type="region of interest" description="Disordered" evidence="5">
    <location>
        <begin position="343"/>
        <end position="389"/>
    </location>
</feature>
<feature type="compositionally biased region" description="Polar residues" evidence="5">
    <location>
        <begin position="491"/>
        <end position="500"/>
    </location>
</feature>
<feature type="compositionally biased region" description="Polar residues" evidence="5">
    <location>
        <begin position="550"/>
        <end position="565"/>
    </location>
</feature>
<evidence type="ECO:0000256" key="4">
    <source>
        <dbReference type="RuleBase" id="RU361214"/>
    </source>
</evidence>
<proteinExistence type="inferred from homology"/>
<feature type="region of interest" description="Disordered" evidence="5">
    <location>
        <begin position="418"/>
        <end position="525"/>
    </location>
</feature>
<dbReference type="GO" id="GO:0034497">
    <property type="term" value="P:protein localization to phagophore assembly site"/>
    <property type="evidence" value="ECO:0007669"/>
    <property type="project" value="TreeGrafter"/>
</dbReference>
<dbReference type="FunCoup" id="G8Y7U6">
    <property type="interactions" value="67"/>
</dbReference>
<evidence type="ECO:0000256" key="3">
    <source>
        <dbReference type="ARBA" id="ARBA00023006"/>
    </source>
</evidence>
<dbReference type="EMBL" id="FO082049">
    <property type="protein sequence ID" value="CCE83645.1"/>
    <property type="molecule type" value="Genomic_DNA"/>
</dbReference>
<dbReference type="EMBL" id="FO082048">
    <property type="protein sequence ID" value="CCE84676.1"/>
    <property type="molecule type" value="Genomic_DNA"/>
</dbReference>
<dbReference type="Proteomes" id="UP000005222">
    <property type="component" value="Chromosome L"/>
</dbReference>
<name>G8Y7U6_PICSO</name>
<dbReference type="InterPro" id="IPR018731">
    <property type="entry name" value="Atg13_N"/>
</dbReference>
<dbReference type="GO" id="GO:0034727">
    <property type="term" value="P:piecemeal microautophagy of the nucleus"/>
    <property type="evidence" value="ECO:0007669"/>
    <property type="project" value="TreeGrafter"/>
</dbReference>
<accession>G8Y7U6</accession>
<dbReference type="HOGENOM" id="CLU_366802_0_0_1"/>
<dbReference type="GO" id="GO:0000423">
    <property type="term" value="P:mitophagy"/>
    <property type="evidence" value="ECO:0007669"/>
    <property type="project" value="TreeGrafter"/>
</dbReference>
<organism evidence="8 9">
    <name type="scientific">Pichia sorbitophila (strain ATCC MYA-4447 / BCRC 22081 / CBS 7064 / NBRC 10061 / NRRL Y-12695)</name>
    <name type="common">Hybrid yeast</name>
    <dbReference type="NCBI Taxonomy" id="559304"/>
    <lineage>
        <taxon>Eukaryota</taxon>
        <taxon>Fungi</taxon>
        <taxon>Dikarya</taxon>
        <taxon>Ascomycota</taxon>
        <taxon>Saccharomycotina</taxon>
        <taxon>Pichiomycetes</taxon>
        <taxon>Debaryomycetaceae</taxon>
        <taxon>Millerozyma</taxon>
    </lineage>
</organism>
<feature type="compositionally biased region" description="Basic and acidic residues" evidence="5">
    <location>
        <begin position="300"/>
        <end position="317"/>
    </location>
</feature>
<dbReference type="GO" id="GO:1990316">
    <property type="term" value="C:Atg1/ULK1 kinase complex"/>
    <property type="evidence" value="ECO:0007669"/>
    <property type="project" value="InterPro"/>
</dbReference>
<evidence type="ECO:0000313" key="9">
    <source>
        <dbReference type="Proteomes" id="UP000005222"/>
    </source>
</evidence>
<evidence type="ECO:0000259" key="6">
    <source>
        <dbReference type="Pfam" id="PF10033"/>
    </source>
</evidence>
<dbReference type="InterPro" id="IPR040182">
    <property type="entry name" value="ATG13"/>
</dbReference>
<evidence type="ECO:0000256" key="1">
    <source>
        <dbReference type="ARBA" id="ARBA00005246"/>
    </source>
</evidence>
<dbReference type="OrthoDB" id="70161at2759"/>
<feature type="compositionally biased region" description="Low complexity" evidence="5">
    <location>
        <begin position="511"/>
        <end position="525"/>
    </location>
</feature>
<comment type="similarity">
    <text evidence="1 4">Belongs to the ATG13 family. Fungi subfamily.</text>
</comment>
<dbReference type="PANTHER" id="PTHR13430">
    <property type="match status" value="1"/>
</dbReference>
<feature type="domain" description="Autophagy-related protein 13 N-terminal" evidence="6">
    <location>
        <begin position="30"/>
        <end position="255"/>
    </location>
</feature>
<feature type="compositionally biased region" description="Low complexity" evidence="5">
    <location>
        <begin position="657"/>
        <end position="669"/>
    </location>
</feature>
<dbReference type="GO" id="GO:0000407">
    <property type="term" value="C:phagophore assembly site"/>
    <property type="evidence" value="ECO:0007669"/>
    <property type="project" value="TreeGrafter"/>
</dbReference>
<dbReference type="STRING" id="559304.G8Y7U6"/>
<dbReference type="Gene3D" id="3.30.900.10">
    <property type="entry name" value="HORMA domain"/>
    <property type="match status" value="1"/>
</dbReference>
<dbReference type="eggNOG" id="KOG4573">
    <property type="taxonomic scope" value="Eukaryota"/>
</dbReference>
<gene>
    <name evidence="8" type="primary">Piso0_004229</name>
    <name evidence="7" type="ORF">GNLVRS01_PISO0K12286g</name>
    <name evidence="8" type="ORF">GNLVRS01_PISO0L12287g</name>
</gene>
<dbReference type="GO" id="GO:0005829">
    <property type="term" value="C:cytosol"/>
    <property type="evidence" value="ECO:0007669"/>
    <property type="project" value="TreeGrafter"/>
</dbReference>
<dbReference type="OMA" id="QHRITHP"/>
<feature type="compositionally biased region" description="Polar residues" evidence="5">
    <location>
        <begin position="740"/>
        <end position="756"/>
    </location>
</feature>
<feature type="compositionally biased region" description="Basic and acidic residues" evidence="5">
    <location>
        <begin position="670"/>
        <end position="687"/>
    </location>
</feature>
<evidence type="ECO:0000313" key="7">
    <source>
        <dbReference type="EMBL" id="CCE83645.1"/>
    </source>
</evidence>
<dbReference type="PANTHER" id="PTHR13430:SF4">
    <property type="entry name" value="AUTOPHAGY-RELATED PROTEIN 13"/>
    <property type="match status" value="1"/>
</dbReference>
<reference evidence="8" key="1">
    <citation type="submission" date="2011-10" db="EMBL/GenBank/DDBJ databases">
        <authorList>
            <person name="Genoscope - CEA"/>
        </authorList>
    </citation>
    <scope>NUCLEOTIDE SEQUENCE</scope>
</reference>
<sequence length="823" mass="90241">MVLPETQESQEKTQLDPYVKRQIGKLTQVIQNFFTKSVQIVVQSRLETEHGQASTKVNKWFNLNLRSDDFLRDDLRLWKSVTDLGQIPPMIIEMYLDLRNLTSRQIVVLKDDNGHPWTVSKGGSRKHEVVLERWLVEFDASSVTGTTIDELPLIYKQAVVLFRSLYAYTRLMPSFKLKRDLNKSKLSKYSLKIESKILDGKQPISSKGRIGLSKSIIPHQILMRESHMSQKHFSPIRTTLGTLKVSVAYRNNCDFATHDNEELLSTHFLNIDSEETKKDVASTSDDGEKQLDVFKYSDYGQRKQSLEENHEQEKPSDQYRQSLKRFSTSSNASISITPCSSASQVFQSDSPSEKKFASTTPPVSSQRPPIKPFKIGSISSSPPPIGGPYGVSLERRISITSNKSTSNASLAAMLRNPKGSTTSAATNIPIAGASGTAPYTTSVPRSVSSSHGSNFVHDNDNAQPSSNPDSNINTPRFSSSFGSRASRRFSNTSIRQNSIPGGTIDDTSVLAGSAGSGSSEAPASGLYIDDDISEFVKMIDSKSDLRMSGYGSNNESKSSYQQGSNSQIDALNRFQLMKSQHQQLSDSVTASLMLQYNQSTSSRPSSRKSSHSVSSPPPSLPSGSYDNSHLPSIHSRLKDEVKFYPGGLPSRKLSAGSYSPHDPSSSSRSPTRDSRKPLQKSDSRDDPPGDPPGDAPDPGKDAIVSRQSMALIPTDKQPSSASSYVSAPVTATTKSHARIHTTNTGSGVSGLATTPSVYASKPDVTYEDVFDDDDEEGEDFYIAKTNYKADVAKQRRPSGNPAVPEDDDDDLLFTMSDMHLAKH</sequence>
<dbReference type="Gene3D" id="6.10.140.1900">
    <property type="match status" value="1"/>
</dbReference>
<feature type="region of interest" description="Disordered" evidence="5">
    <location>
        <begin position="546"/>
        <end position="565"/>
    </location>
</feature>
<feature type="compositionally biased region" description="Polar residues" evidence="5">
    <location>
        <begin position="461"/>
        <end position="475"/>
    </location>
</feature>
<dbReference type="Proteomes" id="UP000005222">
    <property type="component" value="Chromosome K"/>
</dbReference>
<protein>
    <recommendedName>
        <fullName evidence="2 4">Autophagy-related protein 13</fullName>
    </recommendedName>
</protein>
<dbReference type="InterPro" id="IPR036570">
    <property type="entry name" value="HORMA_dom_sf"/>
</dbReference>
<reference evidence="9" key="2">
    <citation type="journal article" date="2012" name="G3 (Bethesda)">
        <title>Pichia sorbitophila, an interspecies yeast hybrid reveals early steps of genome resolution following polyploidization.</title>
        <authorList>
            <person name="Leh Louis V."/>
            <person name="Despons L."/>
            <person name="Friedrich A."/>
            <person name="Martin T."/>
            <person name="Durrens P."/>
            <person name="Casaregola S."/>
            <person name="Neuveglise C."/>
            <person name="Fairhead C."/>
            <person name="Marck C."/>
            <person name="Cruz J.A."/>
            <person name="Straub M.L."/>
            <person name="Kugler V."/>
            <person name="Sacerdot C."/>
            <person name="Uzunov Z."/>
            <person name="Thierry A."/>
            <person name="Weiss S."/>
            <person name="Bleykasten C."/>
            <person name="De Montigny J."/>
            <person name="Jacques N."/>
            <person name="Jung P."/>
            <person name="Lemaire M."/>
            <person name="Mallet S."/>
            <person name="Morel G."/>
            <person name="Richard G.F."/>
            <person name="Sarkar A."/>
            <person name="Savel G."/>
            <person name="Schacherer J."/>
            <person name="Seret M.L."/>
            <person name="Talla E."/>
            <person name="Samson G."/>
            <person name="Jubin C."/>
            <person name="Poulain J."/>
            <person name="Vacherie B."/>
            <person name="Barbe V."/>
            <person name="Pelletier E."/>
            <person name="Sherman D.J."/>
            <person name="Westhof E."/>
            <person name="Weissenbach J."/>
            <person name="Baret P.V."/>
            <person name="Wincker P."/>
            <person name="Gaillardin C."/>
            <person name="Dujon B."/>
            <person name="Souciet J.L."/>
        </authorList>
    </citation>
    <scope>NUCLEOTIDE SEQUENCE [LARGE SCALE GENOMIC DNA]</scope>
    <source>
        <strain evidence="9">ATCC MYA-4447 / BCRC 22081 / CBS 7064 / NBRC 10061 / NRRL Y-12695</strain>
    </source>
</reference>
<feature type="compositionally biased region" description="Low complexity" evidence="5">
    <location>
        <begin position="476"/>
        <end position="490"/>
    </location>
</feature>
<evidence type="ECO:0000256" key="2">
    <source>
        <dbReference type="ARBA" id="ARBA00013801"/>
    </source>
</evidence>
<keyword evidence="3 4" id="KW-0072">Autophagy</keyword>